<keyword evidence="1" id="KW-0812">Transmembrane</keyword>
<keyword evidence="4" id="KW-0830">Ubiquinone</keyword>
<proteinExistence type="predicted"/>
<dbReference type="Proteomes" id="UP000018144">
    <property type="component" value="Unassembled WGS sequence"/>
</dbReference>
<dbReference type="Pfam" id="PF10785">
    <property type="entry name" value="NADH-u_ox-rdase"/>
    <property type="match status" value="1"/>
</dbReference>
<reference evidence="4 5" key="1">
    <citation type="journal article" date="2013" name="PLoS Genet.">
        <title>The genome and development-dependent transcriptomes of Pyronema confluens: a window into fungal evolution.</title>
        <authorList>
            <person name="Traeger S."/>
            <person name="Altegoer F."/>
            <person name="Freitag M."/>
            <person name="Gabaldon T."/>
            <person name="Kempken F."/>
            <person name="Kumar A."/>
            <person name="Marcet-Houben M."/>
            <person name="Poggeler S."/>
            <person name="Stajich J.E."/>
            <person name="Nowrousian M."/>
        </authorList>
    </citation>
    <scope>NUCLEOTIDE SEQUENCE [LARGE SCALE GENOMIC DNA]</scope>
    <source>
        <strain evidence="5">CBS 100304</strain>
        <tissue evidence="4">Vegetative mycelium</tissue>
    </source>
</reference>
<dbReference type="OMA" id="TVPWFNF"/>
<dbReference type="InterPro" id="IPR019721">
    <property type="entry name" value="NADH-UbQ_OxRdtase_su21_N"/>
</dbReference>
<sequence>MAEREIVPPQNIPTDYPVIDTDPHFNRVIGYMRPYDYALGAGVASMGPILFHLMEKMHPSHSGAKALKTNYRFVAFLGITAGFLRAYMESSKRFWGWTENAREVEMDMREMVQKVKNKEPLYGESSLSPYMQGVAARNSRYSQIFFHALPMFNLVNHNQHGVDTLKYYRRAEEELEAEARAKNGL</sequence>
<evidence type="ECO:0000256" key="1">
    <source>
        <dbReference type="SAM" id="Phobius"/>
    </source>
</evidence>
<dbReference type="EMBL" id="HF935238">
    <property type="protein sequence ID" value="CCX05220.1"/>
    <property type="molecule type" value="Genomic_DNA"/>
</dbReference>
<keyword evidence="1" id="KW-1133">Transmembrane helix</keyword>
<feature type="domain" description="NADH-ubiquinone oxidoreductase 21kDa subunit C-terminal fungi" evidence="3">
    <location>
        <begin position="108"/>
        <end position="181"/>
    </location>
</feature>
<dbReference type="OrthoDB" id="196140at2759"/>
<organism evidence="4 5">
    <name type="scientific">Pyronema omphalodes (strain CBS 100304)</name>
    <name type="common">Pyronema confluens</name>
    <dbReference type="NCBI Taxonomy" id="1076935"/>
    <lineage>
        <taxon>Eukaryota</taxon>
        <taxon>Fungi</taxon>
        <taxon>Dikarya</taxon>
        <taxon>Ascomycota</taxon>
        <taxon>Pezizomycotina</taxon>
        <taxon>Pezizomycetes</taxon>
        <taxon>Pezizales</taxon>
        <taxon>Pyronemataceae</taxon>
        <taxon>Pyronema</taxon>
    </lineage>
</organism>
<evidence type="ECO:0000313" key="5">
    <source>
        <dbReference type="Proteomes" id="UP000018144"/>
    </source>
</evidence>
<evidence type="ECO:0000313" key="4">
    <source>
        <dbReference type="EMBL" id="CCX05220.1"/>
    </source>
</evidence>
<feature type="domain" description="NADH-ubiquinone oxidoreductase 21kDa subunit N-terminal" evidence="2">
    <location>
        <begin position="14"/>
        <end position="99"/>
    </location>
</feature>
<dbReference type="STRING" id="1076935.U4L597"/>
<protein>
    <submittedName>
        <fullName evidence="4">Similar to NADH-ubiquinone oxidoreductase 21 kDa subunit acc. no. Q02854</fullName>
    </submittedName>
</protein>
<keyword evidence="1" id="KW-0472">Membrane</keyword>
<dbReference type="PANTHER" id="PTHR34062">
    <property type="entry name" value="OXIDOREDUCTASE 21 KDA SUBUNIT, PUTATIVE (AFU_ORTHOLOGUE AFUA_4G04750)-RELATED"/>
    <property type="match status" value="1"/>
</dbReference>
<accession>U4L597</accession>
<feature type="transmembrane region" description="Helical" evidence="1">
    <location>
        <begin position="34"/>
        <end position="51"/>
    </location>
</feature>
<evidence type="ECO:0000259" key="2">
    <source>
        <dbReference type="Pfam" id="PF10785"/>
    </source>
</evidence>
<keyword evidence="5" id="KW-1185">Reference proteome</keyword>
<feature type="transmembrane region" description="Helical" evidence="1">
    <location>
        <begin position="71"/>
        <end position="88"/>
    </location>
</feature>
<dbReference type="InterPro" id="IPR053229">
    <property type="entry name" value="NADH-Q_oxidrdct_subunit"/>
</dbReference>
<name>U4L597_PYROM</name>
<dbReference type="AlphaFoldDB" id="U4L597"/>
<dbReference type="Pfam" id="PF12853">
    <property type="entry name" value="NADH_u_ox_C"/>
    <property type="match status" value="1"/>
</dbReference>
<gene>
    <name evidence="4" type="ORF">PCON_04807</name>
</gene>
<evidence type="ECO:0000259" key="3">
    <source>
        <dbReference type="Pfam" id="PF12853"/>
    </source>
</evidence>
<dbReference type="InterPro" id="IPR024549">
    <property type="entry name" value="NADH-UbQ_OxRdtase_su21_C_fun"/>
</dbReference>
<dbReference type="eggNOG" id="ENOG502S1BF">
    <property type="taxonomic scope" value="Eukaryota"/>
</dbReference>
<dbReference type="PANTHER" id="PTHR34062:SF1">
    <property type="entry name" value="NADH-UBIQUINONE OXIDOREDUCTASE 21KDA SUBUNIT N-TERMINAL DOMAIN-CONTAINING PROTEIN"/>
    <property type="match status" value="1"/>
</dbReference>